<dbReference type="Pfam" id="PF01019">
    <property type="entry name" value="G_glu_transpept"/>
    <property type="match status" value="1"/>
</dbReference>
<sequence length="572" mass="62035">METYEVEPDWQAAGEEAVIADSAMISAAHPEAVSAGLDILRNGGNAMDAAVAVQMVLNVVEPPESGIGGGGFLLYRDGSSGELVLYDGRETAPMTASEDRFRFGPLTMPLWMAVPTGLSVGVPGVLAMLDKAHKEHGNMTWDSLFDPAIDLAEEGLPMPQRLQRQIANDPSLWLFRDTRKHFARPAGDDQPVLQNSRLAETLRKISENGIDDFYTGELAGNMVDAAANRWPGPGDLSKSDLGSYEAYAREALCGSYRDWVLCGPPPPSSGGVAILQMLGILEHFPMDSYEPGDPEALHLIAEASRIAFADRSRYIGDPDFTDVPVNQLTDPGYLSEWAGKIDRESVLDDPFPGVSFEQETTGTSHFTIIDGFGNAVSMTSSIEAPFGSRIMPDGFLLNNQLTDFTFSPDRNGFRSPNAAEPGKRPRSSMSPFMVFDKDGELNLIIGSRGGARIIGYVLKTLVGVLDWQLSLQQAIAMPNMLHRGEFLELEEGSAWAGAADHLQTLGHNIRIKPLESGVHGVERVLLQCTDDNSAIRPFFPRERNTSGTDSKQCKSGWRGGADPRMDGEAAGF</sequence>
<evidence type="ECO:0000256" key="1">
    <source>
        <dbReference type="ARBA" id="ARBA00001049"/>
    </source>
</evidence>
<comment type="caution">
    <text evidence="13">The sequence shown here is derived from an EMBL/GenBank/DDBJ whole genome shotgun (WGS) entry which is preliminary data.</text>
</comment>
<organism evidence="13 14">
    <name type="scientific">Natronogracilivirga saccharolytica</name>
    <dbReference type="NCBI Taxonomy" id="2812953"/>
    <lineage>
        <taxon>Bacteria</taxon>
        <taxon>Pseudomonadati</taxon>
        <taxon>Balneolota</taxon>
        <taxon>Balneolia</taxon>
        <taxon>Balneolales</taxon>
        <taxon>Cyclonatronaceae</taxon>
        <taxon>Natronogracilivirga</taxon>
    </lineage>
</organism>
<comment type="catalytic activity">
    <reaction evidence="8 11">
        <text>an N-terminal (5-L-glutamyl)-[peptide] + an alpha-amino acid = 5-L-glutamyl amino acid + an N-terminal L-alpha-aminoacyl-[peptide]</text>
        <dbReference type="Rhea" id="RHEA:23904"/>
        <dbReference type="Rhea" id="RHEA-COMP:9780"/>
        <dbReference type="Rhea" id="RHEA-COMP:9795"/>
        <dbReference type="ChEBI" id="CHEBI:77644"/>
        <dbReference type="ChEBI" id="CHEBI:78597"/>
        <dbReference type="ChEBI" id="CHEBI:78599"/>
        <dbReference type="ChEBI" id="CHEBI:78608"/>
        <dbReference type="EC" id="2.3.2.2"/>
    </reaction>
</comment>
<evidence type="ECO:0000256" key="3">
    <source>
        <dbReference type="ARBA" id="ARBA00009381"/>
    </source>
</evidence>
<dbReference type="UniPathway" id="UPA00204"/>
<feature type="binding site" evidence="10">
    <location>
        <begin position="427"/>
        <end position="428"/>
    </location>
    <ligand>
        <name>L-glutamate</name>
        <dbReference type="ChEBI" id="CHEBI:29985"/>
    </ligand>
</feature>
<dbReference type="NCBIfam" id="TIGR00066">
    <property type="entry name" value="g_glut_trans"/>
    <property type="match status" value="1"/>
</dbReference>
<evidence type="ECO:0000256" key="10">
    <source>
        <dbReference type="PIRSR" id="PIRSR600101-2"/>
    </source>
</evidence>
<dbReference type="GO" id="GO:0103068">
    <property type="term" value="F:leukotriene C4 gamma-glutamyl transferase activity"/>
    <property type="evidence" value="ECO:0007669"/>
    <property type="project" value="UniProtKB-EC"/>
</dbReference>
<dbReference type="SUPFAM" id="SSF56235">
    <property type="entry name" value="N-terminal nucleophile aminohydrolases (Ntn hydrolases)"/>
    <property type="match status" value="1"/>
</dbReference>
<dbReference type="RefSeq" id="WP_210513194.1">
    <property type="nucleotide sequence ID" value="NZ_JAFIDN010000013.1"/>
</dbReference>
<dbReference type="Proteomes" id="UP000673975">
    <property type="component" value="Unassembled WGS sequence"/>
</dbReference>
<evidence type="ECO:0000256" key="7">
    <source>
        <dbReference type="ARBA" id="ARBA00023315"/>
    </source>
</evidence>
<protein>
    <recommendedName>
        <fullName evidence="11">Glutathione hydrolase proenzyme</fullName>
        <ecNumber evidence="11">2.3.2.2</ecNumber>
        <ecNumber evidence="11">3.4.19.13</ecNumber>
    </recommendedName>
    <component>
        <recommendedName>
            <fullName evidence="11">Glutathione hydrolase large chain</fullName>
        </recommendedName>
    </component>
    <component>
        <recommendedName>
            <fullName evidence="11">Glutathione hydrolase small chain</fullName>
        </recommendedName>
    </component>
</protein>
<keyword evidence="6 11" id="KW-0865">Zymogen</keyword>
<comment type="PTM">
    <text evidence="11">Cleaved by autocatalysis into a large and a small subunit.</text>
</comment>
<keyword evidence="4 11" id="KW-0808">Transferase</keyword>
<dbReference type="GO" id="GO:0006750">
    <property type="term" value="P:glutathione biosynthetic process"/>
    <property type="evidence" value="ECO:0007669"/>
    <property type="project" value="UniProtKB-KW"/>
</dbReference>
<dbReference type="PRINTS" id="PR01210">
    <property type="entry name" value="GGTRANSPTASE"/>
</dbReference>
<evidence type="ECO:0000256" key="9">
    <source>
        <dbReference type="PIRSR" id="PIRSR600101-1"/>
    </source>
</evidence>
<feature type="region of interest" description="Disordered" evidence="12">
    <location>
        <begin position="408"/>
        <end position="431"/>
    </location>
</feature>
<dbReference type="GO" id="GO:0036374">
    <property type="term" value="F:glutathione hydrolase activity"/>
    <property type="evidence" value="ECO:0007669"/>
    <property type="project" value="UniProtKB-UniRule"/>
</dbReference>
<dbReference type="EC" id="2.3.2.2" evidence="11"/>
<evidence type="ECO:0000256" key="4">
    <source>
        <dbReference type="ARBA" id="ARBA00022679"/>
    </source>
</evidence>
<evidence type="ECO:0000256" key="11">
    <source>
        <dbReference type="RuleBase" id="RU368036"/>
    </source>
</evidence>
<proteinExistence type="inferred from homology"/>
<keyword evidence="5 11" id="KW-0378">Hydrolase</keyword>
<dbReference type="InterPro" id="IPR051792">
    <property type="entry name" value="GGT_bact"/>
</dbReference>
<evidence type="ECO:0000256" key="2">
    <source>
        <dbReference type="ARBA" id="ARBA00001089"/>
    </source>
</evidence>
<reference evidence="13" key="1">
    <citation type="submission" date="2021-02" db="EMBL/GenBank/DDBJ databases">
        <title>Natronogracilivirga saccharolytica gen. nov. sp. nov. a new anaerobic, haloalkiliphilic carbohydrate-fermenting bacterium from soda lake and proposing of Cyclonatronumiaceae fam. nov. in the phylum Balneolaeota.</title>
        <authorList>
            <person name="Zhilina T.N."/>
            <person name="Sorokin D.Y."/>
            <person name="Zavarzina D.G."/>
            <person name="Toshchakov S.V."/>
            <person name="Kublanov I.V."/>
        </authorList>
    </citation>
    <scope>NUCLEOTIDE SEQUENCE</scope>
    <source>
        <strain evidence="13">Z-1702</strain>
    </source>
</reference>
<comment type="subunit">
    <text evidence="11">This enzyme consists of two polypeptide chains, which are synthesized in precursor form from a single polypeptide.</text>
</comment>
<dbReference type="PANTHER" id="PTHR43199">
    <property type="entry name" value="GLUTATHIONE HYDROLASE"/>
    <property type="match status" value="1"/>
</dbReference>
<dbReference type="AlphaFoldDB" id="A0A8J7UWJ7"/>
<dbReference type="EMBL" id="JAFIDN010000013">
    <property type="protein sequence ID" value="MBP3193741.1"/>
    <property type="molecule type" value="Genomic_DNA"/>
</dbReference>
<dbReference type="EC" id="3.4.19.13" evidence="11"/>
<comment type="similarity">
    <text evidence="3 11">Belongs to the gamma-glutamyltransferase family.</text>
</comment>
<dbReference type="InterPro" id="IPR043137">
    <property type="entry name" value="GGT_ssub_C"/>
</dbReference>
<keyword evidence="14" id="KW-1185">Reference proteome</keyword>
<comment type="catalytic activity">
    <reaction evidence="2 11">
        <text>glutathione + H2O = L-cysteinylglycine + L-glutamate</text>
        <dbReference type="Rhea" id="RHEA:28807"/>
        <dbReference type="ChEBI" id="CHEBI:15377"/>
        <dbReference type="ChEBI" id="CHEBI:29985"/>
        <dbReference type="ChEBI" id="CHEBI:57925"/>
        <dbReference type="ChEBI" id="CHEBI:61694"/>
        <dbReference type="EC" id="3.4.19.13"/>
    </reaction>
</comment>
<feature type="binding site" evidence="10">
    <location>
        <position position="403"/>
    </location>
    <ligand>
        <name>L-glutamate</name>
        <dbReference type="ChEBI" id="CHEBI:29985"/>
    </ligand>
</feature>
<feature type="region of interest" description="Disordered" evidence="12">
    <location>
        <begin position="538"/>
        <end position="572"/>
    </location>
</feature>
<dbReference type="GO" id="GO:0006751">
    <property type="term" value="P:glutathione catabolic process"/>
    <property type="evidence" value="ECO:0007669"/>
    <property type="project" value="UniProtKB-UniRule"/>
</dbReference>
<evidence type="ECO:0000256" key="8">
    <source>
        <dbReference type="ARBA" id="ARBA00047417"/>
    </source>
</evidence>
<feature type="active site" description="Nucleophile" evidence="9">
    <location>
        <position position="363"/>
    </location>
</feature>
<evidence type="ECO:0000313" key="13">
    <source>
        <dbReference type="EMBL" id="MBP3193741.1"/>
    </source>
</evidence>
<feature type="binding site" evidence="10">
    <location>
        <position position="450"/>
    </location>
    <ligand>
        <name>L-glutamate</name>
        <dbReference type="ChEBI" id="CHEBI:29985"/>
    </ligand>
</feature>
<comment type="pathway">
    <text evidence="11">Sulfur metabolism; glutathione metabolism.</text>
</comment>
<evidence type="ECO:0000313" key="14">
    <source>
        <dbReference type="Proteomes" id="UP000673975"/>
    </source>
</evidence>
<comment type="catalytic activity">
    <reaction evidence="1 11">
        <text>an S-substituted glutathione + H2O = an S-substituted L-cysteinylglycine + L-glutamate</text>
        <dbReference type="Rhea" id="RHEA:59468"/>
        <dbReference type="ChEBI" id="CHEBI:15377"/>
        <dbReference type="ChEBI" id="CHEBI:29985"/>
        <dbReference type="ChEBI" id="CHEBI:90779"/>
        <dbReference type="ChEBI" id="CHEBI:143103"/>
        <dbReference type="EC" id="3.4.19.13"/>
    </reaction>
</comment>
<evidence type="ECO:0000256" key="5">
    <source>
        <dbReference type="ARBA" id="ARBA00022801"/>
    </source>
</evidence>
<name>A0A8J7UWJ7_9BACT</name>
<dbReference type="InterPro" id="IPR043138">
    <property type="entry name" value="GGT_lsub"/>
</dbReference>
<dbReference type="InterPro" id="IPR029055">
    <property type="entry name" value="Ntn_hydrolases_N"/>
</dbReference>
<feature type="compositionally biased region" description="Basic and acidic residues" evidence="12">
    <location>
        <begin position="561"/>
        <end position="572"/>
    </location>
</feature>
<accession>A0A8J7UWJ7</accession>
<dbReference type="PANTHER" id="PTHR43199:SF1">
    <property type="entry name" value="GLUTATHIONE HYDROLASE PROENZYME"/>
    <property type="match status" value="1"/>
</dbReference>
<evidence type="ECO:0000256" key="6">
    <source>
        <dbReference type="ARBA" id="ARBA00023145"/>
    </source>
</evidence>
<feature type="binding site" evidence="10">
    <location>
        <position position="89"/>
    </location>
    <ligand>
        <name>L-glutamate</name>
        <dbReference type="ChEBI" id="CHEBI:29985"/>
    </ligand>
</feature>
<keyword evidence="11" id="KW-0317">Glutathione biosynthesis</keyword>
<keyword evidence="7 11" id="KW-0012">Acyltransferase</keyword>
<dbReference type="Gene3D" id="3.60.20.40">
    <property type="match status" value="1"/>
</dbReference>
<evidence type="ECO:0000256" key="12">
    <source>
        <dbReference type="SAM" id="MobiDB-lite"/>
    </source>
</evidence>
<dbReference type="Gene3D" id="1.10.246.130">
    <property type="match status" value="1"/>
</dbReference>
<dbReference type="InterPro" id="IPR000101">
    <property type="entry name" value="GGT_peptidase"/>
</dbReference>
<gene>
    <name evidence="13" type="primary">ggt</name>
    <name evidence="13" type="ORF">NATSA_13775</name>
</gene>